<evidence type="ECO:0000313" key="5">
    <source>
        <dbReference type="Proteomes" id="UP000235786"/>
    </source>
</evidence>
<keyword evidence="3" id="KW-0812">Transmembrane</keyword>
<reference evidence="4 5" key="1">
    <citation type="submission" date="2016-04" db="EMBL/GenBank/DDBJ databases">
        <title>A degradative enzymes factory behind the ericoid mycorrhizal symbiosis.</title>
        <authorList>
            <consortium name="DOE Joint Genome Institute"/>
            <person name="Martino E."/>
            <person name="Morin E."/>
            <person name="Grelet G."/>
            <person name="Kuo A."/>
            <person name="Kohler A."/>
            <person name="Daghino S."/>
            <person name="Barry K."/>
            <person name="Choi C."/>
            <person name="Cichocki N."/>
            <person name="Clum A."/>
            <person name="Copeland A."/>
            <person name="Hainaut M."/>
            <person name="Haridas S."/>
            <person name="Labutti K."/>
            <person name="Lindquist E."/>
            <person name="Lipzen A."/>
            <person name="Khouja H.-R."/>
            <person name="Murat C."/>
            <person name="Ohm R."/>
            <person name="Olson A."/>
            <person name="Spatafora J."/>
            <person name="Veneault-Fourrey C."/>
            <person name="Henrissat B."/>
            <person name="Grigoriev I."/>
            <person name="Martin F."/>
            <person name="Perotto S."/>
        </authorList>
    </citation>
    <scope>NUCLEOTIDE SEQUENCE [LARGE SCALE GENOMIC DNA]</scope>
    <source>
        <strain evidence="4 5">F</strain>
    </source>
</reference>
<dbReference type="AlphaFoldDB" id="A0A2J6SAI7"/>
<organism evidence="4 5">
    <name type="scientific">Hyaloscypha variabilis (strain UAMH 11265 / GT02V1 / F)</name>
    <name type="common">Meliniomyces variabilis</name>
    <dbReference type="NCBI Taxonomy" id="1149755"/>
    <lineage>
        <taxon>Eukaryota</taxon>
        <taxon>Fungi</taxon>
        <taxon>Dikarya</taxon>
        <taxon>Ascomycota</taxon>
        <taxon>Pezizomycotina</taxon>
        <taxon>Leotiomycetes</taxon>
        <taxon>Helotiales</taxon>
        <taxon>Hyaloscyphaceae</taxon>
        <taxon>Hyaloscypha</taxon>
        <taxon>Hyaloscypha variabilis</taxon>
    </lineage>
</organism>
<evidence type="ECO:0000313" key="4">
    <source>
        <dbReference type="EMBL" id="PMD47766.1"/>
    </source>
</evidence>
<evidence type="ECO:0000256" key="2">
    <source>
        <dbReference type="SAM" id="MobiDB-lite"/>
    </source>
</evidence>
<name>A0A2J6SAI7_HYAVF</name>
<proteinExistence type="predicted"/>
<evidence type="ECO:0000256" key="3">
    <source>
        <dbReference type="SAM" id="Phobius"/>
    </source>
</evidence>
<accession>A0A2J6SAI7</accession>
<keyword evidence="3" id="KW-0472">Membrane</keyword>
<keyword evidence="5" id="KW-1185">Reference proteome</keyword>
<keyword evidence="1" id="KW-0175">Coiled coil</keyword>
<feature type="compositionally biased region" description="Polar residues" evidence="2">
    <location>
        <begin position="1"/>
        <end position="10"/>
    </location>
</feature>
<feature type="region of interest" description="Disordered" evidence="2">
    <location>
        <begin position="1"/>
        <end position="31"/>
    </location>
</feature>
<dbReference type="OrthoDB" id="3231000at2759"/>
<feature type="coiled-coil region" evidence="1">
    <location>
        <begin position="360"/>
        <end position="387"/>
    </location>
</feature>
<evidence type="ECO:0000256" key="1">
    <source>
        <dbReference type="SAM" id="Coils"/>
    </source>
</evidence>
<protein>
    <submittedName>
        <fullName evidence="4">Uncharacterized protein</fullName>
    </submittedName>
</protein>
<sequence>MSNSSSTQHSQIRHIPWEGHPDDLEEASKSLSQGEKAVLQVIDAPYDGTTPQIRAVFSLNHDIAEGMRSLPPHSSGTARIIDITTHSDFIITGLRDTKGPEKTRPARDVLIKFLQDTYTQPFEERRIFRWLNDPLLVNDIGSISSQWSQRLGGGDTNFYRLVNRTSLQQDPLDYDLHPRDSYLTCAQDTNGRLIAIIVNDVWSEQTFEVNKSRDNDIHFQNPRSISSILAGTSLTSHSDGSVDTFAKLLVLDFFLASIYLQRVDYYGPLIYSQLPEKEMLKVSLTKNPHLQVPLGLFEPRLSAKSKEAFKEIEHAEGILRSVNNLVDSIHFVIAALKPNNTTDTQQPVRKEYERRMQELKGLCKERCNNAQRALEALNRQLDYLTKRHAIREAKAIKILTILASLYLPLSLSASALGMQTPFKAVAHTQTLSPQDLVGTNLLFDFFGVFIGLATVTIFILYAIRLGLWVKSEGLGIISKNFSGPFSIFYYGRRWRFGGRGGQLFELISVLTAWWIGAGMCITLLVIFLVGMLRSAQNAWDSAKWMFTTYLVVSGALFACYAGTYSTLYYKRLRGR</sequence>
<feature type="transmembrane region" description="Helical" evidence="3">
    <location>
        <begin position="549"/>
        <end position="569"/>
    </location>
</feature>
<dbReference type="EMBL" id="KZ613938">
    <property type="protein sequence ID" value="PMD47766.1"/>
    <property type="molecule type" value="Genomic_DNA"/>
</dbReference>
<gene>
    <name evidence="4" type="ORF">L207DRAFT_561191</name>
</gene>
<feature type="transmembrane region" description="Helical" evidence="3">
    <location>
        <begin position="441"/>
        <end position="463"/>
    </location>
</feature>
<feature type="transmembrane region" description="Helical" evidence="3">
    <location>
        <begin position="503"/>
        <end position="529"/>
    </location>
</feature>
<feature type="compositionally biased region" description="Basic and acidic residues" evidence="2">
    <location>
        <begin position="15"/>
        <end position="28"/>
    </location>
</feature>
<dbReference type="Proteomes" id="UP000235786">
    <property type="component" value="Unassembled WGS sequence"/>
</dbReference>
<dbReference type="Gene3D" id="1.20.58.340">
    <property type="entry name" value="Magnesium transport protein CorA, transmembrane region"/>
    <property type="match status" value="1"/>
</dbReference>
<dbReference type="STRING" id="1149755.A0A2J6SAI7"/>
<feature type="transmembrane region" description="Helical" evidence="3">
    <location>
        <begin position="395"/>
        <end position="416"/>
    </location>
</feature>
<keyword evidence="3" id="KW-1133">Transmembrane helix</keyword>